<evidence type="ECO:0000256" key="1">
    <source>
        <dbReference type="ARBA" id="ARBA00022485"/>
    </source>
</evidence>
<evidence type="ECO:0000256" key="2">
    <source>
        <dbReference type="ARBA" id="ARBA00022723"/>
    </source>
</evidence>
<dbReference type="GO" id="GO:0016020">
    <property type="term" value="C:membrane"/>
    <property type="evidence" value="ECO:0007669"/>
    <property type="project" value="InterPro"/>
</dbReference>
<keyword evidence="4" id="KW-0411">Iron-sulfur</keyword>
<keyword evidence="5 6" id="KW-0807">Transducer</keyword>
<evidence type="ECO:0000313" key="11">
    <source>
        <dbReference type="EMBL" id="XBX74559.1"/>
    </source>
</evidence>
<keyword evidence="3" id="KW-0408">Iron</keyword>
<dbReference type="Pfam" id="PF00015">
    <property type="entry name" value="MCPsignal"/>
    <property type="match status" value="1"/>
</dbReference>
<evidence type="ECO:0000259" key="10">
    <source>
        <dbReference type="PROSITE" id="PS51656"/>
    </source>
</evidence>
<dbReference type="PANTHER" id="PTHR32089:SF112">
    <property type="entry name" value="LYSOZYME-LIKE PROTEIN-RELATED"/>
    <property type="match status" value="1"/>
</dbReference>
<dbReference type="Pfam" id="PF13237">
    <property type="entry name" value="Fer4_10"/>
    <property type="match status" value="1"/>
</dbReference>
<evidence type="ECO:0000256" key="7">
    <source>
        <dbReference type="SAM" id="MobiDB-lite"/>
    </source>
</evidence>
<dbReference type="SUPFAM" id="SSF58104">
    <property type="entry name" value="Methyl-accepting chemotaxis protein (MCP) signaling domain"/>
    <property type="match status" value="1"/>
</dbReference>
<dbReference type="Gene3D" id="3.30.70.20">
    <property type="match status" value="1"/>
</dbReference>
<evidence type="ECO:0000259" key="8">
    <source>
        <dbReference type="PROSITE" id="PS50111"/>
    </source>
</evidence>
<dbReference type="EMBL" id="CP158367">
    <property type="protein sequence ID" value="XBX74559.1"/>
    <property type="molecule type" value="Genomic_DNA"/>
</dbReference>
<reference evidence="11" key="2">
    <citation type="submission" date="2024-06" db="EMBL/GenBank/DDBJ databases">
        <authorList>
            <person name="Petrova K.O."/>
            <person name="Toshchakov S.V."/>
            <person name="Boltjanskaja Y.V."/>
            <person name="Kevbrin V."/>
        </authorList>
    </citation>
    <scope>NUCLEOTIDE SEQUENCE</scope>
    <source>
        <strain evidence="11">Z-910T</strain>
    </source>
</reference>
<gene>
    <name evidence="11" type="ORF">PRVXT_002603</name>
</gene>
<name>A0AAU7VKH0_9FIRM</name>
<evidence type="ECO:0000256" key="5">
    <source>
        <dbReference type="ARBA" id="ARBA00023224"/>
    </source>
</evidence>
<dbReference type="Pfam" id="PF02906">
    <property type="entry name" value="Fe_hyd_lg_C"/>
    <property type="match status" value="1"/>
</dbReference>
<accession>A0AAU7VKH0</accession>
<dbReference type="GO" id="GO:0051539">
    <property type="term" value="F:4 iron, 4 sulfur cluster binding"/>
    <property type="evidence" value="ECO:0007669"/>
    <property type="project" value="UniProtKB-KW"/>
</dbReference>
<organism evidence="11">
    <name type="scientific">Proteinivorax tanatarense</name>
    <dbReference type="NCBI Taxonomy" id="1260629"/>
    <lineage>
        <taxon>Bacteria</taxon>
        <taxon>Bacillati</taxon>
        <taxon>Bacillota</taxon>
        <taxon>Clostridia</taxon>
        <taxon>Eubacteriales</taxon>
        <taxon>Proteinivoracaceae</taxon>
        <taxon>Proteinivorax</taxon>
    </lineage>
</organism>
<dbReference type="PROSITE" id="PS50111">
    <property type="entry name" value="CHEMOTAXIS_TRANSDUC_2"/>
    <property type="match status" value="1"/>
</dbReference>
<dbReference type="GO" id="GO:0007165">
    <property type="term" value="P:signal transduction"/>
    <property type="evidence" value="ECO:0007669"/>
    <property type="project" value="UniProtKB-KW"/>
</dbReference>
<feature type="domain" description="4Fe-4S ferredoxin-type" evidence="9">
    <location>
        <begin position="5"/>
        <end position="36"/>
    </location>
</feature>
<feature type="domain" description="4Fe-4S" evidence="10">
    <location>
        <begin position="369"/>
        <end position="432"/>
    </location>
</feature>
<dbReference type="PROSITE" id="PS00198">
    <property type="entry name" value="4FE4S_FER_1"/>
    <property type="match status" value="1"/>
</dbReference>
<sequence>MLGEKIIKTDKEQCTGCDKCIRECPQVLANKAFKDESGAIKVDIANEECITCGECIKACTHQARYYQDDIEQLLTDLQQNKKISIVVAPAFMLNYPDEYKKVFAWLKSKGIQLIYDVSFGADITTFLYMKIFEEKSIQTIISQPCPVIVNSIERYYPNLLKYLSPVGSPMSCAAIYLKKYEGFEGNIAALSPCIAKTDEFRRHKHIDYNITFKKIMELYRKEGEWEKEENFDSPESLVGFWYPTPGGLKESIEQVYGKGFHIKKIEGPKLVQNYLSGINKKQGKLPFVIDILNCSEGCLLGTATEDMMSPDEMDAILYEKTKKITAQKKGLFSKVSPRDMMKKFEKKLRVDDFKVTYNNRWKEKEVEQNQKDIIYSKLHKKTDEDKNFDCAACGYKSCEDMVKVIALNYNVLENCIEYNRREGEIKQEKLLNEERQNAELTRKNSRKQEMLLENIKQGAENINSIINDLTKVSEETAKDMYEINSQMGDIETASQDTINSVDLLTKTFSEHEEMSNKIVEIAEQINLLALNASIEAARAGDAGKGFAVVAEEVRKLAEQSEVVVSQTEKNNSSGVKSVKTIEDSVDKLNKVISIVGEKMENVMAISEETNSSLEDLSNTSSELTGKNNLN</sequence>
<dbReference type="InterPro" id="IPR017896">
    <property type="entry name" value="4Fe4S_Fe-S-bd"/>
</dbReference>
<proteinExistence type="predicted"/>
<evidence type="ECO:0000256" key="3">
    <source>
        <dbReference type="ARBA" id="ARBA00023004"/>
    </source>
</evidence>
<dbReference type="RefSeq" id="WP_350343311.1">
    <property type="nucleotide sequence ID" value="NZ_CP158367.1"/>
</dbReference>
<evidence type="ECO:0000259" key="9">
    <source>
        <dbReference type="PROSITE" id="PS51379"/>
    </source>
</evidence>
<dbReference type="InterPro" id="IPR017900">
    <property type="entry name" value="4Fe4S_Fe_S_CS"/>
</dbReference>
<protein>
    <submittedName>
        <fullName evidence="11">[Fe-Fe] hydrogenase large subunit C-terminal domain-containing protein</fullName>
    </submittedName>
</protein>
<dbReference type="InterPro" id="IPR004108">
    <property type="entry name" value="Fe_hydrogenase_lsu_C"/>
</dbReference>
<evidence type="ECO:0000256" key="6">
    <source>
        <dbReference type="PROSITE-ProRule" id="PRU00284"/>
    </source>
</evidence>
<reference evidence="11" key="1">
    <citation type="journal article" date="2013" name="Extremophiles">
        <title>Proteinivorax tanatarense gen. nov., sp. nov., an anaerobic, haloalkaliphilic, proteolytic bacterium isolated from a decaying algal bloom, and proposal of Proteinivoraceae fam. nov.</title>
        <authorList>
            <person name="Kevbrin V."/>
            <person name="Boltyanskaya Y."/>
            <person name="Zhilina T."/>
            <person name="Kolganova T."/>
            <person name="Lavrentjeva E."/>
            <person name="Kuznetsov B."/>
        </authorList>
    </citation>
    <scope>NUCLEOTIDE SEQUENCE</scope>
    <source>
        <strain evidence="11">Z-910T</strain>
    </source>
</reference>
<dbReference type="InterPro" id="IPR009016">
    <property type="entry name" value="Fe_hydrogenase"/>
</dbReference>
<dbReference type="InterPro" id="IPR007202">
    <property type="entry name" value="4Fe-4S_dom"/>
</dbReference>
<dbReference type="Gene3D" id="3.40.950.10">
    <property type="entry name" value="Fe-only Hydrogenase (Larger Subunit), Chain L, domain 3"/>
    <property type="match status" value="1"/>
</dbReference>
<dbReference type="AlphaFoldDB" id="A0AAU7VKH0"/>
<dbReference type="Gene3D" id="1.10.287.950">
    <property type="entry name" value="Methyl-accepting chemotaxis protein"/>
    <property type="match status" value="1"/>
</dbReference>
<feature type="region of interest" description="Disordered" evidence="7">
    <location>
        <begin position="609"/>
        <end position="630"/>
    </location>
</feature>
<dbReference type="SUPFAM" id="SSF54862">
    <property type="entry name" value="4Fe-4S ferredoxins"/>
    <property type="match status" value="1"/>
</dbReference>
<dbReference type="GO" id="GO:0046872">
    <property type="term" value="F:metal ion binding"/>
    <property type="evidence" value="ECO:0007669"/>
    <property type="project" value="UniProtKB-KW"/>
</dbReference>
<dbReference type="PROSITE" id="PS51379">
    <property type="entry name" value="4FE4S_FER_2"/>
    <property type="match status" value="2"/>
</dbReference>
<dbReference type="InterPro" id="IPR004089">
    <property type="entry name" value="MCPsignal_dom"/>
</dbReference>
<feature type="domain" description="Methyl-accepting transducer" evidence="8">
    <location>
        <begin position="452"/>
        <end position="630"/>
    </location>
</feature>
<keyword evidence="2" id="KW-0479">Metal-binding</keyword>
<dbReference type="PANTHER" id="PTHR32089">
    <property type="entry name" value="METHYL-ACCEPTING CHEMOTAXIS PROTEIN MCPB"/>
    <property type="match status" value="1"/>
</dbReference>
<dbReference type="SUPFAM" id="SSF53920">
    <property type="entry name" value="Fe-only hydrogenase"/>
    <property type="match status" value="1"/>
</dbReference>
<feature type="domain" description="4Fe-4S ferredoxin-type" evidence="9">
    <location>
        <begin position="38"/>
        <end position="69"/>
    </location>
</feature>
<keyword evidence="1" id="KW-0004">4Fe-4S</keyword>
<dbReference type="SMART" id="SM00283">
    <property type="entry name" value="MA"/>
    <property type="match status" value="1"/>
</dbReference>
<dbReference type="PROSITE" id="PS51656">
    <property type="entry name" value="4FE4S"/>
    <property type="match status" value="1"/>
</dbReference>
<evidence type="ECO:0000256" key="4">
    <source>
        <dbReference type="ARBA" id="ARBA00023014"/>
    </source>
</evidence>